<evidence type="ECO:0000259" key="1">
    <source>
        <dbReference type="Pfam" id="PF08885"/>
    </source>
</evidence>
<accession>A0A4R2NYI7</accession>
<gene>
    <name evidence="2" type="ORF">EV656_101249</name>
</gene>
<dbReference type="EMBL" id="SLXL01000001">
    <property type="protein sequence ID" value="TCP27343.1"/>
    <property type="molecule type" value="Genomic_DNA"/>
</dbReference>
<dbReference type="Proteomes" id="UP000295733">
    <property type="component" value="Unassembled WGS sequence"/>
</dbReference>
<sequence length="456" mass="50900">MTDRPIHAQSAEDVLRIAGDNPWRKYPAPQSQGDRLYPIARPRPRPSFAIAPGDSIYAMGSCFARNLEGALDQLGLEVLSRRLNYADMVPEDRLAANFLNKYSIHSMLNDLEWALDPSSYPGETAVFHLPRGANMIFDPQLGIPKLPGPVADVLAFKERYFASVGQIFQADVIILTLGYVETWFDIGLGRYLNLAPPRQVVEAHPGRFEFRVLSYEDVLAGLRRFHALLVAHRDRPLRLLATVSPVPMAATFRDCDVLTANAYSKAVQRAALEQFAAETEGVDYFPSYESVALSDPAVAWRADDYRHVSGDMVMQIMDSVLRAYMGEEVAAQTREDTHPDATILAEARLLSRAENWTELAALLDADPAVMDRHPNLIGMRATACKALGDLDGCYAILHRGHSIAPEQPGFVERMVWVSVHAGETLRAQQWFRYHRDNFPDRHADFRAQIGASLDVA</sequence>
<organism evidence="2 3">
    <name type="scientific">Rhodovulum adriaticum</name>
    <name type="common">Rhodopseudomonas adriatica</name>
    <dbReference type="NCBI Taxonomy" id="35804"/>
    <lineage>
        <taxon>Bacteria</taxon>
        <taxon>Pseudomonadati</taxon>
        <taxon>Pseudomonadota</taxon>
        <taxon>Alphaproteobacteria</taxon>
        <taxon>Rhodobacterales</taxon>
        <taxon>Paracoccaceae</taxon>
        <taxon>Rhodovulum</taxon>
    </lineage>
</organism>
<comment type="caution">
    <text evidence="2">The sequence shown here is derived from an EMBL/GenBank/DDBJ whole genome shotgun (WGS) entry which is preliminary data.</text>
</comment>
<evidence type="ECO:0000313" key="3">
    <source>
        <dbReference type="Proteomes" id="UP000295733"/>
    </source>
</evidence>
<keyword evidence="3" id="KW-1185">Reference proteome</keyword>
<feature type="domain" description="GSCFA" evidence="1">
    <location>
        <begin position="56"/>
        <end position="318"/>
    </location>
</feature>
<dbReference type="OrthoDB" id="369216at2"/>
<proteinExistence type="predicted"/>
<protein>
    <submittedName>
        <fullName evidence="2">GSCFA family protein</fullName>
    </submittedName>
</protein>
<evidence type="ECO:0000313" key="2">
    <source>
        <dbReference type="EMBL" id="TCP27343.1"/>
    </source>
</evidence>
<name>A0A4R2NYI7_RHOAD</name>
<dbReference type="RefSeq" id="WP_132598635.1">
    <property type="nucleotide sequence ID" value="NZ_NRRP01000041.1"/>
</dbReference>
<dbReference type="AlphaFoldDB" id="A0A4R2NYI7"/>
<dbReference type="InterPro" id="IPR014982">
    <property type="entry name" value="GSCFA"/>
</dbReference>
<reference evidence="2 3" key="1">
    <citation type="submission" date="2019-03" db="EMBL/GenBank/DDBJ databases">
        <title>Genomic Encyclopedia of Type Strains, Phase IV (KMG-IV): sequencing the most valuable type-strain genomes for metagenomic binning, comparative biology and taxonomic classification.</title>
        <authorList>
            <person name="Goeker M."/>
        </authorList>
    </citation>
    <scope>NUCLEOTIDE SEQUENCE [LARGE SCALE GENOMIC DNA]</scope>
    <source>
        <strain evidence="2 3">DSM 2781</strain>
    </source>
</reference>
<dbReference type="Pfam" id="PF08885">
    <property type="entry name" value="GSCFA"/>
    <property type="match status" value="1"/>
</dbReference>